<evidence type="ECO:0000256" key="2">
    <source>
        <dbReference type="ARBA" id="ARBA00023125"/>
    </source>
</evidence>
<evidence type="ECO:0000256" key="3">
    <source>
        <dbReference type="ARBA" id="ARBA00023163"/>
    </source>
</evidence>
<evidence type="ECO:0000313" key="6">
    <source>
        <dbReference type="Proteomes" id="UP000305887"/>
    </source>
</evidence>
<evidence type="ECO:0000259" key="4">
    <source>
        <dbReference type="PROSITE" id="PS51063"/>
    </source>
</evidence>
<dbReference type="InterPro" id="IPR000595">
    <property type="entry name" value="cNMP-bd_dom"/>
</dbReference>
<dbReference type="InterPro" id="IPR036390">
    <property type="entry name" value="WH_DNA-bd_sf"/>
</dbReference>
<dbReference type="Pfam" id="PF13545">
    <property type="entry name" value="HTH_Crp_2"/>
    <property type="match status" value="1"/>
</dbReference>
<dbReference type="GO" id="GO:0006355">
    <property type="term" value="P:regulation of DNA-templated transcription"/>
    <property type="evidence" value="ECO:0007669"/>
    <property type="project" value="InterPro"/>
</dbReference>
<dbReference type="Gene3D" id="1.10.10.10">
    <property type="entry name" value="Winged helix-like DNA-binding domain superfamily/Winged helix DNA-binding domain"/>
    <property type="match status" value="1"/>
</dbReference>
<gene>
    <name evidence="5" type="ORF">FHG66_13415</name>
</gene>
<dbReference type="OrthoDB" id="7584044at2"/>
<keyword evidence="1" id="KW-0805">Transcription regulation</keyword>
<dbReference type="Pfam" id="PF00027">
    <property type="entry name" value="cNMP_binding"/>
    <property type="match status" value="1"/>
</dbReference>
<dbReference type="Proteomes" id="UP000305887">
    <property type="component" value="Unassembled WGS sequence"/>
</dbReference>
<dbReference type="SUPFAM" id="SSF46785">
    <property type="entry name" value="Winged helix' DNA-binding domain"/>
    <property type="match status" value="1"/>
</dbReference>
<dbReference type="InterPro" id="IPR014710">
    <property type="entry name" value="RmlC-like_jellyroll"/>
</dbReference>
<reference evidence="5 6" key="1">
    <citation type="submission" date="2019-06" db="EMBL/GenBank/DDBJ databases">
        <title>YIM 131921 draft genome.</title>
        <authorList>
            <person name="Jiang L."/>
        </authorList>
    </citation>
    <scope>NUCLEOTIDE SEQUENCE [LARGE SCALE GENOMIC DNA]</scope>
    <source>
        <strain evidence="5 6">YIM 131921</strain>
    </source>
</reference>
<accession>A0A5C4MRX5</accession>
<comment type="caution">
    <text evidence="5">The sequence shown here is derived from an EMBL/GenBank/DDBJ whole genome shotgun (WGS) entry which is preliminary data.</text>
</comment>
<dbReference type="Gene3D" id="2.60.120.10">
    <property type="entry name" value="Jelly Rolls"/>
    <property type="match status" value="1"/>
</dbReference>
<sequence>MRTAHPLIARLEREIVLTPADRLSVNEVPFYLQDFKAGEGPSWAGDQPRRSFVILEGLLSTSKTMRDGEVQITAFHIPGDMPDLQSLHLEVLDCDIGALSNCVLAFMAHSDLRGFCERHPRLAAALWRSTLVDGAIYREWVVNVARRQALGRLAHLFCEMMARMEAAGLAAEGTCALALTQAGLSEATGLSHVHVNRTLQDLRARGLVSFGQGQLTIHDWDALARLGEFTPDYLHLRSAAPAL</sequence>
<organism evidence="5 6">
    <name type="scientific">Rubellimicrobium rubrum</name>
    <dbReference type="NCBI Taxonomy" id="2585369"/>
    <lineage>
        <taxon>Bacteria</taxon>
        <taxon>Pseudomonadati</taxon>
        <taxon>Pseudomonadota</taxon>
        <taxon>Alphaproteobacteria</taxon>
        <taxon>Rhodobacterales</taxon>
        <taxon>Roseobacteraceae</taxon>
        <taxon>Rubellimicrobium</taxon>
    </lineage>
</organism>
<protein>
    <submittedName>
        <fullName evidence="5">Crp/Fnr family transcriptional regulator</fullName>
    </submittedName>
</protein>
<keyword evidence="3" id="KW-0804">Transcription</keyword>
<evidence type="ECO:0000313" key="5">
    <source>
        <dbReference type="EMBL" id="TNC48544.1"/>
    </source>
</evidence>
<dbReference type="SMART" id="SM00419">
    <property type="entry name" value="HTH_CRP"/>
    <property type="match status" value="1"/>
</dbReference>
<dbReference type="EMBL" id="VDFU01000016">
    <property type="protein sequence ID" value="TNC48544.1"/>
    <property type="molecule type" value="Genomic_DNA"/>
</dbReference>
<feature type="domain" description="HTH crp-type" evidence="4">
    <location>
        <begin position="147"/>
        <end position="221"/>
    </location>
</feature>
<dbReference type="GO" id="GO:0003677">
    <property type="term" value="F:DNA binding"/>
    <property type="evidence" value="ECO:0007669"/>
    <property type="project" value="UniProtKB-KW"/>
</dbReference>
<keyword evidence="6" id="KW-1185">Reference proteome</keyword>
<proteinExistence type="predicted"/>
<evidence type="ECO:0000256" key="1">
    <source>
        <dbReference type="ARBA" id="ARBA00023015"/>
    </source>
</evidence>
<dbReference type="RefSeq" id="WP_139077568.1">
    <property type="nucleotide sequence ID" value="NZ_VDFU01000016.1"/>
</dbReference>
<dbReference type="InterPro" id="IPR012318">
    <property type="entry name" value="HTH_CRP"/>
</dbReference>
<keyword evidence="2" id="KW-0238">DNA-binding</keyword>
<dbReference type="InterPro" id="IPR018490">
    <property type="entry name" value="cNMP-bd_dom_sf"/>
</dbReference>
<name>A0A5C4MRX5_9RHOB</name>
<dbReference type="InterPro" id="IPR036388">
    <property type="entry name" value="WH-like_DNA-bd_sf"/>
</dbReference>
<dbReference type="PROSITE" id="PS51063">
    <property type="entry name" value="HTH_CRP_2"/>
    <property type="match status" value="1"/>
</dbReference>
<dbReference type="AlphaFoldDB" id="A0A5C4MRX5"/>
<dbReference type="SUPFAM" id="SSF51206">
    <property type="entry name" value="cAMP-binding domain-like"/>
    <property type="match status" value="1"/>
</dbReference>
<dbReference type="CDD" id="cd00038">
    <property type="entry name" value="CAP_ED"/>
    <property type="match status" value="1"/>
</dbReference>